<keyword evidence="4" id="KW-1185">Reference proteome</keyword>
<dbReference type="Gene3D" id="3.10.580.10">
    <property type="entry name" value="CBS-domain"/>
    <property type="match status" value="1"/>
</dbReference>
<sequence>MSTDYRGAVVEDLDLPPAFTITPNASLFQALELSYERSYSYLPVVSEKTRSLLGYLTADQLRSTTPVAEGEGEPKVKLVKDYYNKFTKSNTKPFRPITPETPLEVLEKFFASGEEFAVITDSDKRFVLGVAVKEDLDKFISSRPSVN</sequence>
<dbReference type="OrthoDB" id="2536440at2759"/>
<evidence type="ECO:0000256" key="1">
    <source>
        <dbReference type="PROSITE-ProRule" id="PRU00703"/>
    </source>
</evidence>
<dbReference type="SUPFAM" id="SSF54631">
    <property type="entry name" value="CBS-domain pair"/>
    <property type="match status" value="1"/>
</dbReference>
<dbReference type="Proteomes" id="UP000095009">
    <property type="component" value="Unassembled WGS sequence"/>
</dbReference>
<dbReference type="InterPro" id="IPR000644">
    <property type="entry name" value="CBS_dom"/>
</dbReference>
<dbReference type="AlphaFoldDB" id="A0A1E3PGV4"/>
<dbReference type="EMBL" id="KV454411">
    <property type="protein sequence ID" value="ODQ64639.1"/>
    <property type="molecule type" value="Genomic_DNA"/>
</dbReference>
<dbReference type="PANTHER" id="PTHR42115">
    <property type="entry name" value="BETA-SYNTHASE (BETA-THIONASE), PUTATIVE (AFU_ORTHOLOGUE AFUA_3G08420)-RELATED"/>
    <property type="match status" value="1"/>
</dbReference>
<gene>
    <name evidence="3" type="ORF">NADFUDRAFT_52270</name>
</gene>
<dbReference type="SMART" id="SM00116">
    <property type="entry name" value="CBS"/>
    <property type="match status" value="1"/>
</dbReference>
<name>A0A1E3PGV4_9ASCO</name>
<evidence type="ECO:0000259" key="2">
    <source>
        <dbReference type="PROSITE" id="PS51371"/>
    </source>
</evidence>
<proteinExistence type="predicted"/>
<reference evidence="3 4" key="1">
    <citation type="journal article" date="2016" name="Proc. Natl. Acad. Sci. U.S.A.">
        <title>Comparative genomics of biotechnologically important yeasts.</title>
        <authorList>
            <person name="Riley R."/>
            <person name="Haridas S."/>
            <person name="Wolfe K.H."/>
            <person name="Lopes M.R."/>
            <person name="Hittinger C.T."/>
            <person name="Goeker M."/>
            <person name="Salamov A.A."/>
            <person name="Wisecaver J.H."/>
            <person name="Long T.M."/>
            <person name="Calvey C.H."/>
            <person name="Aerts A.L."/>
            <person name="Barry K.W."/>
            <person name="Choi C."/>
            <person name="Clum A."/>
            <person name="Coughlan A.Y."/>
            <person name="Deshpande S."/>
            <person name="Douglass A.P."/>
            <person name="Hanson S.J."/>
            <person name="Klenk H.-P."/>
            <person name="LaButti K.M."/>
            <person name="Lapidus A."/>
            <person name="Lindquist E.A."/>
            <person name="Lipzen A.M."/>
            <person name="Meier-Kolthoff J.P."/>
            <person name="Ohm R.A."/>
            <person name="Otillar R.P."/>
            <person name="Pangilinan J.L."/>
            <person name="Peng Y."/>
            <person name="Rokas A."/>
            <person name="Rosa C.A."/>
            <person name="Scheuner C."/>
            <person name="Sibirny A.A."/>
            <person name="Slot J.C."/>
            <person name="Stielow J.B."/>
            <person name="Sun H."/>
            <person name="Kurtzman C.P."/>
            <person name="Blackwell M."/>
            <person name="Grigoriev I.V."/>
            <person name="Jeffries T.W."/>
        </authorList>
    </citation>
    <scope>NUCLEOTIDE SEQUENCE [LARGE SCALE GENOMIC DNA]</scope>
    <source>
        <strain evidence="3 4">DSM 6958</strain>
    </source>
</reference>
<evidence type="ECO:0000313" key="4">
    <source>
        <dbReference type="Proteomes" id="UP000095009"/>
    </source>
</evidence>
<dbReference type="STRING" id="857566.A0A1E3PGV4"/>
<feature type="domain" description="CBS" evidence="2">
    <location>
        <begin position="14"/>
        <end position="73"/>
    </location>
</feature>
<dbReference type="PROSITE" id="PS51371">
    <property type="entry name" value="CBS"/>
    <property type="match status" value="1"/>
</dbReference>
<keyword evidence="1" id="KW-0129">CBS domain</keyword>
<dbReference type="PANTHER" id="PTHR42115:SF1">
    <property type="entry name" value="BETA-SYNTHASE (BETA-THIONASE), PUTATIVE (AFU_ORTHOLOGUE AFUA_3G08420)-RELATED"/>
    <property type="match status" value="1"/>
</dbReference>
<dbReference type="Pfam" id="PF00571">
    <property type="entry name" value="CBS"/>
    <property type="match status" value="1"/>
</dbReference>
<dbReference type="InterPro" id="IPR046342">
    <property type="entry name" value="CBS_dom_sf"/>
</dbReference>
<protein>
    <recommendedName>
        <fullName evidence="2">CBS domain-containing protein</fullName>
    </recommendedName>
</protein>
<organism evidence="3 4">
    <name type="scientific">Nadsonia fulvescens var. elongata DSM 6958</name>
    <dbReference type="NCBI Taxonomy" id="857566"/>
    <lineage>
        <taxon>Eukaryota</taxon>
        <taxon>Fungi</taxon>
        <taxon>Dikarya</taxon>
        <taxon>Ascomycota</taxon>
        <taxon>Saccharomycotina</taxon>
        <taxon>Dipodascomycetes</taxon>
        <taxon>Dipodascales</taxon>
        <taxon>Dipodascales incertae sedis</taxon>
        <taxon>Nadsonia</taxon>
    </lineage>
</organism>
<evidence type="ECO:0000313" key="3">
    <source>
        <dbReference type="EMBL" id="ODQ64639.1"/>
    </source>
</evidence>
<accession>A0A1E3PGV4</accession>